<dbReference type="EMBL" id="JASBNA010000001">
    <property type="protein sequence ID" value="KAK7695405.1"/>
    <property type="molecule type" value="Genomic_DNA"/>
</dbReference>
<evidence type="ECO:0008006" key="4">
    <source>
        <dbReference type="Google" id="ProtNLM"/>
    </source>
</evidence>
<feature type="transmembrane region" description="Helical" evidence="1">
    <location>
        <begin position="61"/>
        <end position="79"/>
    </location>
</feature>
<name>A0AAW0GVQ4_9APHY</name>
<keyword evidence="1" id="KW-1133">Transmembrane helix</keyword>
<accession>A0AAW0GVQ4</accession>
<reference evidence="2 3" key="1">
    <citation type="submission" date="2022-09" db="EMBL/GenBank/DDBJ databases">
        <authorList>
            <person name="Palmer J.M."/>
        </authorList>
    </citation>
    <scope>NUCLEOTIDE SEQUENCE [LARGE SCALE GENOMIC DNA]</scope>
    <source>
        <strain evidence="2 3">DSM 7382</strain>
    </source>
</reference>
<evidence type="ECO:0000313" key="2">
    <source>
        <dbReference type="EMBL" id="KAK7695405.1"/>
    </source>
</evidence>
<protein>
    <recommendedName>
        <fullName evidence="4">Protein PBN1</fullName>
    </recommendedName>
</protein>
<evidence type="ECO:0000313" key="3">
    <source>
        <dbReference type="Proteomes" id="UP001385951"/>
    </source>
</evidence>
<keyword evidence="3" id="KW-1185">Reference proteome</keyword>
<keyword evidence="1" id="KW-0812">Transmembrane</keyword>
<organism evidence="2 3">
    <name type="scientific">Cerrena zonata</name>
    <dbReference type="NCBI Taxonomy" id="2478898"/>
    <lineage>
        <taxon>Eukaryota</taxon>
        <taxon>Fungi</taxon>
        <taxon>Dikarya</taxon>
        <taxon>Basidiomycota</taxon>
        <taxon>Agaricomycotina</taxon>
        <taxon>Agaricomycetes</taxon>
        <taxon>Polyporales</taxon>
        <taxon>Cerrenaceae</taxon>
        <taxon>Cerrena</taxon>
    </lineage>
</organism>
<proteinExistence type="predicted"/>
<sequence>MKVDQEGTEAAETRYAKYTIDIIDCSSTLVLDDASAKQRNVDVVTLRIPVGSRRDLDLVELSTTVVVLGLLAYLLWVFWNTARRITSRRAIEKNQ</sequence>
<comment type="caution">
    <text evidence="2">The sequence shown here is derived from an EMBL/GenBank/DDBJ whole genome shotgun (WGS) entry which is preliminary data.</text>
</comment>
<keyword evidence="1" id="KW-0472">Membrane</keyword>
<evidence type="ECO:0000256" key="1">
    <source>
        <dbReference type="SAM" id="Phobius"/>
    </source>
</evidence>
<gene>
    <name evidence="2" type="ORF">QCA50_000041</name>
</gene>
<dbReference type="AlphaFoldDB" id="A0AAW0GVQ4"/>
<dbReference type="Proteomes" id="UP001385951">
    <property type="component" value="Unassembled WGS sequence"/>
</dbReference>